<dbReference type="RefSeq" id="WP_212018364.1">
    <property type="nucleotide sequence ID" value="NZ_JAAFYZ010000199.1"/>
</dbReference>
<comment type="caution">
    <text evidence="2">The sequence shown here is derived from an EMBL/GenBank/DDBJ whole genome shotgun (WGS) entry which is preliminary data.</text>
</comment>
<protein>
    <recommendedName>
        <fullName evidence="4">DUF4232 domain-containing protein</fullName>
    </recommendedName>
</protein>
<keyword evidence="3" id="KW-1185">Reference proteome</keyword>
<proteinExistence type="predicted"/>
<organism evidence="2 3">
    <name type="scientific">Catenulispora pinistramenti</name>
    <dbReference type="NCBI Taxonomy" id="2705254"/>
    <lineage>
        <taxon>Bacteria</taxon>
        <taxon>Bacillati</taxon>
        <taxon>Actinomycetota</taxon>
        <taxon>Actinomycetes</taxon>
        <taxon>Catenulisporales</taxon>
        <taxon>Catenulisporaceae</taxon>
        <taxon>Catenulispora</taxon>
    </lineage>
</organism>
<dbReference type="EMBL" id="JAAFYZ010000199">
    <property type="protein sequence ID" value="MBS2552612.1"/>
    <property type="molecule type" value="Genomic_DNA"/>
</dbReference>
<reference evidence="2 3" key="1">
    <citation type="submission" date="2020-02" db="EMBL/GenBank/DDBJ databases">
        <title>Acidophilic actinobacteria isolated from forest soil.</title>
        <authorList>
            <person name="Golinska P."/>
        </authorList>
    </citation>
    <scope>NUCLEOTIDE SEQUENCE [LARGE SCALE GENOMIC DNA]</scope>
    <source>
        <strain evidence="2 3">NL8</strain>
    </source>
</reference>
<sequence>MHQHRRTGRDIAIDVFCPADRNRRARDADLDGCSRATRRVIGFRPRAAIHGLQSLDGLDGRAGAADHRRPHRRGPGAEHESGSAADTRLYRRGPRPQRDERGPVPGRDLALNGTNEVRSQDGKVGDWDTQFILRDASASSCRLDGWPGLAFFGEDTIILCPPPGVAGSSCSTPDHTTPQPISVTRAPGDPREIILAPGGLTLFAVLWTLAANADFCESGMVFSGPYGVHILIPGDPEPLTHLFGSTDRIVPCGQQVQVTAFGAAG</sequence>
<name>A0ABS5L2Q5_9ACTN</name>
<dbReference type="Proteomes" id="UP000730482">
    <property type="component" value="Unassembled WGS sequence"/>
</dbReference>
<evidence type="ECO:0008006" key="4">
    <source>
        <dbReference type="Google" id="ProtNLM"/>
    </source>
</evidence>
<evidence type="ECO:0000313" key="3">
    <source>
        <dbReference type="Proteomes" id="UP000730482"/>
    </source>
</evidence>
<evidence type="ECO:0000313" key="2">
    <source>
        <dbReference type="EMBL" id="MBS2552612.1"/>
    </source>
</evidence>
<feature type="region of interest" description="Disordered" evidence="1">
    <location>
        <begin position="54"/>
        <end position="122"/>
    </location>
</feature>
<accession>A0ABS5L2Q5</accession>
<evidence type="ECO:0000256" key="1">
    <source>
        <dbReference type="SAM" id="MobiDB-lite"/>
    </source>
</evidence>
<gene>
    <name evidence="2" type="ORF">KGQ19_37730</name>
</gene>